<dbReference type="AlphaFoldDB" id="A0A4S4KAE2"/>
<evidence type="ECO:0000313" key="2">
    <source>
        <dbReference type="Proteomes" id="UP000309038"/>
    </source>
</evidence>
<keyword evidence="2" id="KW-1185">Reference proteome</keyword>
<organism evidence="1 2">
    <name type="scientific">Hermanssonia centrifuga</name>
    <dbReference type="NCBI Taxonomy" id="98765"/>
    <lineage>
        <taxon>Eukaryota</taxon>
        <taxon>Fungi</taxon>
        <taxon>Dikarya</taxon>
        <taxon>Basidiomycota</taxon>
        <taxon>Agaricomycotina</taxon>
        <taxon>Agaricomycetes</taxon>
        <taxon>Polyporales</taxon>
        <taxon>Meruliaceae</taxon>
        <taxon>Hermanssonia</taxon>
    </lineage>
</organism>
<reference evidence="1 2" key="1">
    <citation type="submission" date="2019-02" db="EMBL/GenBank/DDBJ databases">
        <title>Genome sequencing of the rare red list fungi Phlebia centrifuga.</title>
        <authorList>
            <person name="Buettner E."/>
            <person name="Kellner H."/>
        </authorList>
    </citation>
    <scope>NUCLEOTIDE SEQUENCE [LARGE SCALE GENOMIC DNA]</scope>
    <source>
        <strain evidence="1 2">DSM 108282</strain>
    </source>
</reference>
<sequence>MRDRRVKTPPEGSLFPAIEALTGMPKLKFVQFMSAGSDCVVGNPAWREILADVPVANFAGVDTHYTPQWFSGMVILGGANARLAATFGANTIATANTAGNPKPEDTKTEDGYLILGTGDPNGRCVRFESTRHTDSLAKFLSSVRCAPCLRRSTLFGRHKVIVTPHLTGWTKTYWDHGKINNSY</sequence>
<dbReference type="Proteomes" id="UP000309038">
    <property type="component" value="Unassembled WGS sequence"/>
</dbReference>
<name>A0A4S4KAE2_9APHY</name>
<gene>
    <name evidence="1" type="ORF">EW026_g6631</name>
</gene>
<dbReference type="EMBL" id="SGPJ01000377">
    <property type="protein sequence ID" value="THG94931.1"/>
    <property type="molecule type" value="Genomic_DNA"/>
</dbReference>
<accession>A0A4S4KAE2</accession>
<protein>
    <submittedName>
        <fullName evidence="1">Uncharacterized protein</fullName>
    </submittedName>
</protein>
<evidence type="ECO:0000313" key="1">
    <source>
        <dbReference type="EMBL" id="THG94931.1"/>
    </source>
</evidence>
<proteinExistence type="predicted"/>
<comment type="caution">
    <text evidence="1">The sequence shown here is derived from an EMBL/GenBank/DDBJ whole genome shotgun (WGS) entry which is preliminary data.</text>
</comment>